<feature type="compositionally biased region" description="Basic and acidic residues" evidence="1">
    <location>
        <begin position="49"/>
        <end position="62"/>
    </location>
</feature>
<reference evidence="3" key="1">
    <citation type="journal article" date="2019" name="Int. J. Syst. Evol. Microbiol.">
        <title>The Global Catalogue of Microorganisms (GCM) 10K type strain sequencing project: providing services to taxonomists for standard genome sequencing and annotation.</title>
        <authorList>
            <consortium name="The Broad Institute Genomics Platform"/>
            <consortium name="The Broad Institute Genome Sequencing Center for Infectious Disease"/>
            <person name="Wu L."/>
            <person name="Ma J."/>
        </authorList>
    </citation>
    <scope>NUCLEOTIDE SEQUENCE [LARGE SCALE GENOMIC DNA]</scope>
    <source>
        <strain evidence="3">JCM 17138</strain>
    </source>
</reference>
<name>A0ABP7JS98_9ACTN</name>
<accession>A0ABP7JS98</accession>
<evidence type="ECO:0000256" key="1">
    <source>
        <dbReference type="SAM" id="MobiDB-lite"/>
    </source>
</evidence>
<proteinExistence type="predicted"/>
<gene>
    <name evidence="2" type="ORF">GCM10022403_098970</name>
</gene>
<protein>
    <submittedName>
        <fullName evidence="2">Uncharacterized protein</fullName>
    </submittedName>
</protein>
<feature type="region of interest" description="Disordered" evidence="1">
    <location>
        <begin position="45"/>
        <end position="72"/>
    </location>
</feature>
<dbReference type="EMBL" id="BAABDE010000052">
    <property type="protein sequence ID" value="GAA3851733.1"/>
    <property type="molecule type" value="Genomic_DNA"/>
</dbReference>
<dbReference type="Proteomes" id="UP001501009">
    <property type="component" value="Unassembled WGS sequence"/>
</dbReference>
<sequence>MTTGKCWTQMRRADFDATAPQELPVQAGPARIAAVPDWFGTAALFGDTVPDRTPRRSGREQPGDVDGQEELF</sequence>
<dbReference type="RefSeq" id="WP_275768318.1">
    <property type="nucleotide sequence ID" value="NZ_BAABDE010000052.1"/>
</dbReference>
<evidence type="ECO:0000313" key="3">
    <source>
        <dbReference type="Proteomes" id="UP001501009"/>
    </source>
</evidence>
<keyword evidence="3" id="KW-1185">Reference proteome</keyword>
<organism evidence="2 3">
    <name type="scientific">Streptomyces coacervatus</name>
    <dbReference type="NCBI Taxonomy" id="647381"/>
    <lineage>
        <taxon>Bacteria</taxon>
        <taxon>Bacillati</taxon>
        <taxon>Actinomycetota</taxon>
        <taxon>Actinomycetes</taxon>
        <taxon>Kitasatosporales</taxon>
        <taxon>Streptomycetaceae</taxon>
        <taxon>Streptomyces</taxon>
    </lineage>
</organism>
<evidence type="ECO:0000313" key="2">
    <source>
        <dbReference type="EMBL" id="GAA3851733.1"/>
    </source>
</evidence>
<comment type="caution">
    <text evidence="2">The sequence shown here is derived from an EMBL/GenBank/DDBJ whole genome shotgun (WGS) entry which is preliminary data.</text>
</comment>